<dbReference type="PROSITE" id="PS50893">
    <property type="entry name" value="ABC_TRANSPORTER_2"/>
    <property type="match status" value="1"/>
</dbReference>
<dbReference type="PANTHER" id="PTHR24220:SF376">
    <property type="entry name" value="ABC TRANSPORTER"/>
    <property type="match status" value="1"/>
</dbReference>
<dbReference type="PROSITE" id="PS00211">
    <property type="entry name" value="ABC_TRANSPORTER_1"/>
    <property type="match status" value="1"/>
</dbReference>
<dbReference type="CDD" id="cd03255">
    <property type="entry name" value="ABC_MJ0796_LolCDE_FtsE"/>
    <property type="match status" value="1"/>
</dbReference>
<dbReference type="Pfam" id="PF00005">
    <property type="entry name" value="ABC_tran"/>
    <property type="match status" value="1"/>
</dbReference>
<dbReference type="InterPro" id="IPR014710">
    <property type="entry name" value="RmlC-like_jellyroll"/>
</dbReference>
<name>A0ABS5WNZ1_9RHOB</name>
<evidence type="ECO:0000259" key="4">
    <source>
        <dbReference type="PROSITE" id="PS50042"/>
    </source>
</evidence>
<dbReference type="InterPro" id="IPR018490">
    <property type="entry name" value="cNMP-bd_dom_sf"/>
</dbReference>
<dbReference type="InterPro" id="IPR027417">
    <property type="entry name" value="P-loop_NTPase"/>
</dbReference>
<dbReference type="RefSeq" id="WP_215193679.1">
    <property type="nucleotide sequence ID" value="NZ_JAHHDY010000008.1"/>
</dbReference>
<keyword evidence="1" id="KW-0813">Transport</keyword>
<dbReference type="InterPro" id="IPR017871">
    <property type="entry name" value="ABC_transporter-like_CS"/>
</dbReference>
<dbReference type="EMBL" id="JAHHDY010000008">
    <property type="protein sequence ID" value="MBT3140476.1"/>
    <property type="molecule type" value="Genomic_DNA"/>
</dbReference>
<reference evidence="6 7" key="1">
    <citation type="submission" date="2021-05" db="EMBL/GenBank/DDBJ databases">
        <title>Draft genomes of marine bacteria isolated from model chitin particles.</title>
        <authorList>
            <person name="Datta M.S."/>
            <person name="Schwartzman J.A."/>
            <person name="Cordero O."/>
        </authorList>
    </citation>
    <scope>NUCLEOTIDE SEQUENCE [LARGE SCALE GENOMIC DNA]</scope>
    <source>
        <strain evidence="6 7">4E07</strain>
    </source>
</reference>
<accession>A0ABS5WNZ1</accession>
<comment type="caution">
    <text evidence="6">The sequence shown here is derived from an EMBL/GenBank/DDBJ whole genome shotgun (WGS) entry which is preliminary data.</text>
</comment>
<evidence type="ECO:0000256" key="1">
    <source>
        <dbReference type="ARBA" id="ARBA00022448"/>
    </source>
</evidence>
<feature type="domain" description="Cyclic nucleotide-binding" evidence="4">
    <location>
        <begin position="237"/>
        <end position="361"/>
    </location>
</feature>
<dbReference type="InterPro" id="IPR015854">
    <property type="entry name" value="ABC_transpr_LolD-like"/>
</dbReference>
<dbReference type="InterPro" id="IPR000595">
    <property type="entry name" value="cNMP-bd_dom"/>
</dbReference>
<dbReference type="InterPro" id="IPR017911">
    <property type="entry name" value="MacB-like_ATP-bd"/>
</dbReference>
<organism evidence="6 7">
    <name type="scientific">Falsiruegeria litorea</name>
    <dbReference type="NCBI Taxonomy" id="1280831"/>
    <lineage>
        <taxon>Bacteria</taxon>
        <taxon>Pseudomonadati</taxon>
        <taxon>Pseudomonadota</taxon>
        <taxon>Alphaproteobacteria</taxon>
        <taxon>Rhodobacterales</taxon>
        <taxon>Roseobacteraceae</taxon>
        <taxon>Falsiruegeria</taxon>
    </lineage>
</organism>
<evidence type="ECO:0000313" key="7">
    <source>
        <dbReference type="Proteomes" id="UP000763802"/>
    </source>
</evidence>
<feature type="domain" description="ABC transporter" evidence="5">
    <location>
        <begin position="9"/>
        <end position="248"/>
    </location>
</feature>
<evidence type="ECO:0000313" key="6">
    <source>
        <dbReference type="EMBL" id="MBT3140476.1"/>
    </source>
</evidence>
<protein>
    <submittedName>
        <fullName evidence="6">ATP-binding cassette domain-containing protein</fullName>
    </submittedName>
</protein>
<dbReference type="SMART" id="SM00382">
    <property type="entry name" value="AAA"/>
    <property type="match status" value="1"/>
</dbReference>
<evidence type="ECO:0000256" key="3">
    <source>
        <dbReference type="ARBA" id="ARBA00022840"/>
    </source>
</evidence>
<sequence length="369" mass="40993">MSNTDDTIVKIRGLKHSYKDASVMKQVLHGIDIDVRPGQNVFLTGYSGSGKTTLISLVGCLRSVQEGSLKLFGAELHKASPRKLLEMRKRVGYVFQHFNLLDFMSIRQNVQQSLEIQPDYNAKTARAQAEEMLDAVGLGDRVNDYPADLSGGQKQRVAIARALVHRPKLLIADEPTAALDTSTGRDIIDLVQRLSKAQNSAAIIVTHNMRILDRADEILHMIDGRIGTAITEQISLVLPNLDDRHLAEIASKAVSREFQSGEQILKQGDPADAFFILVKGAVNVFRQETNGSRSDLAHFHKRGTYFGEMGLLTENGRRNASIEVRGDQPVRVLEIKAADFSEMISRSRATRAVITDEMWSRFNVDTQAE</sequence>
<evidence type="ECO:0000259" key="5">
    <source>
        <dbReference type="PROSITE" id="PS50893"/>
    </source>
</evidence>
<gene>
    <name evidence="6" type="ORF">KL867_05410</name>
</gene>
<proteinExistence type="predicted"/>
<dbReference type="PRINTS" id="PR00103">
    <property type="entry name" value="CAMPKINASE"/>
</dbReference>
<dbReference type="Gene3D" id="2.60.120.10">
    <property type="entry name" value="Jelly Rolls"/>
    <property type="match status" value="1"/>
</dbReference>
<keyword evidence="7" id="KW-1185">Reference proteome</keyword>
<dbReference type="SUPFAM" id="SSF51206">
    <property type="entry name" value="cAMP-binding domain-like"/>
    <property type="match status" value="1"/>
</dbReference>
<dbReference type="SUPFAM" id="SSF52540">
    <property type="entry name" value="P-loop containing nucleoside triphosphate hydrolases"/>
    <property type="match status" value="1"/>
</dbReference>
<dbReference type="Gene3D" id="3.40.50.300">
    <property type="entry name" value="P-loop containing nucleotide triphosphate hydrolases"/>
    <property type="match status" value="1"/>
</dbReference>
<keyword evidence="2" id="KW-0547">Nucleotide-binding</keyword>
<dbReference type="PANTHER" id="PTHR24220">
    <property type="entry name" value="IMPORT ATP-BINDING PROTEIN"/>
    <property type="match status" value="1"/>
</dbReference>
<dbReference type="SMART" id="SM00100">
    <property type="entry name" value="cNMP"/>
    <property type="match status" value="1"/>
</dbReference>
<dbReference type="GO" id="GO:0005524">
    <property type="term" value="F:ATP binding"/>
    <property type="evidence" value="ECO:0007669"/>
    <property type="project" value="UniProtKB-KW"/>
</dbReference>
<dbReference type="InterPro" id="IPR003439">
    <property type="entry name" value="ABC_transporter-like_ATP-bd"/>
</dbReference>
<dbReference type="Pfam" id="PF00027">
    <property type="entry name" value="cNMP_binding"/>
    <property type="match status" value="1"/>
</dbReference>
<keyword evidence="3 6" id="KW-0067">ATP-binding</keyword>
<dbReference type="InterPro" id="IPR003593">
    <property type="entry name" value="AAA+_ATPase"/>
</dbReference>
<dbReference type="CDD" id="cd00038">
    <property type="entry name" value="CAP_ED"/>
    <property type="match status" value="1"/>
</dbReference>
<evidence type="ECO:0000256" key="2">
    <source>
        <dbReference type="ARBA" id="ARBA00022741"/>
    </source>
</evidence>
<dbReference type="Proteomes" id="UP000763802">
    <property type="component" value="Unassembled WGS sequence"/>
</dbReference>
<dbReference type="PROSITE" id="PS50042">
    <property type="entry name" value="CNMP_BINDING_3"/>
    <property type="match status" value="1"/>
</dbReference>